<name>A0A0K0JHS4_BRUMA</name>
<dbReference type="InterPro" id="IPR009050">
    <property type="entry name" value="Globin-like_sf"/>
</dbReference>
<dbReference type="InterPro" id="IPR012292">
    <property type="entry name" value="Globin/Proto"/>
</dbReference>
<dbReference type="CDD" id="cd01040">
    <property type="entry name" value="Mb-like"/>
    <property type="match status" value="1"/>
</dbReference>
<feature type="compositionally biased region" description="Polar residues" evidence="1">
    <location>
        <begin position="117"/>
        <end position="158"/>
    </location>
</feature>
<evidence type="ECO:0000313" key="3">
    <source>
        <dbReference type="EMBL" id="VIO89453.1"/>
    </source>
</evidence>
<accession>A0A0K0JHS4</accession>
<gene>
    <name evidence="4" type="primary">bma-glb-20</name>
    <name evidence="2" type="synonym">Bma-glb-20</name>
    <name evidence="4" type="ORF">Bm5167</name>
    <name evidence="3" type="ORF">BM_BM5167</name>
    <name evidence="2" type="ORF">BM_Bm5167</name>
</gene>
<evidence type="ECO:0000256" key="1">
    <source>
        <dbReference type="SAM" id="MobiDB-lite"/>
    </source>
</evidence>
<dbReference type="GO" id="GO:0020037">
    <property type="term" value="F:heme binding"/>
    <property type="evidence" value="ECO:0007669"/>
    <property type="project" value="InterPro"/>
</dbReference>
<reference evidence="2" key="2">
    <citation type="submission" date="2012-12" db="EMBL/GenBank/DDBJ databases">
        <authorList>
            <person name="Gao Y.W."/>
            <person name="Fan S.T."/>
            <person name="Sun H.T."/>
            <person name="Wang Z."/>
            <person name="Gao X.L."/>
            <person name="Li Y.G."/>
            <person name="Wang T.C."/>
            <person name="Zhang K."/>
            <person name="Xu W.W."/>
            <person name="Yu Z.J."/>
            <person name="Xia X.Z."/>
        </authorList>
    </citation>
    <scope>NUCLEOTIDE SEQUENCE</scope>
    <source>
        <strain evidence="2">FR3</strain>
    </source>
</reference>
<dbReference type="EMBL" id="CAAKNF010000196">
    <property type="protein sequence ID" value="VIO89453.1"/>
    <property type="molecule type" value="Genomic_DNA"/>
</dbReference>
<dbReference type="OMA" id="CKSSEWH"/>
<evidence type="ECO:0000313" key="2">
    <source>
        <dbReference type="EMBL" id="CTP80982.1"/>
    </source>
</evidence>
<reference evidence="2" key="1">
    <citation type="journal article" date="2007" name="Science">
        <title>Draft genome of the filarial nematode parasite Brugia malayi.</title>
        <authorList>
            <person name="Ghedin E."/>
            <person name="Wang S."/>
            <person name="Spiro D."/>
            <person name="Caler E."/>
            <person name="Zhao Q."/>
            <person name="Crabtree J."/>
            <person name="Allen J.E."/>
            <person name="Delcher A.L."/>
            <person name="Guiliano D.B."/>
            <person name="Miranda-Saavedra D."/>
            <person name="Angiuoli S.V."/>
            <person name="Creasy T."/>
            <person name="Amedeo P."/>
            <person name="Haas B."/>
            <person name="El-Sayed N.M."/>
            <person name="Wortman J.R."/>
            <person name="Feldblyum T."/>
            <person name="Tallon L."/>
            <person name="Schatz M."/>
            <person name="Shumway M."/>
            <person name="Koo H."/>
            <person name="Salzberg S.L."/>
            <person name="Schobel S."/>
            <person name="Pertea M."/>
            <person name="Pop M."/>
            <person name="White O."/>
            <person name="Barton G.J."/>
            <person name="Carlow C.K."/>
            <person name="Crawford M.J."/>
            <person name="Daub J."/>
            <person name="Dimmic M.W."/>
            <person name="Estes C.F."/>
            <person name="Foster J.M."/>
            <person name="Ganatra M."/>
            <person name="Gregory W.F."/>
            <person name="Johnson N.M."/>
            <person name="Jin J."/>
            <person name="Komuniecki R."/>
            <person name="Korf I."/>
            <person name="Kumar S."/>
            <person name="Laney S."/>
            <person name="Li B.W."/>
            <person name="Li W."/>
            <person name="Lindblom T.H."/>
            <person name="Lustigman S."/>
            <person name="Ma D."/>
            <person name="Maina C.V."/>
            <person name="Martin D.M."/>
            <person name="McCarter J.P."/>
            <person name="McReynolds L."/>
            <person name="Mitreva M."/>
            <person name="Nutman T.B."/>
            <person name="Parkinson J."/>
            <person name="Peregrin-Alvarez J.M."/>
            <person name="Poole C."/>
            <person name="Ren Q."/>
            <person name="Saunders L."/>
            <person name="Sluder A.E."/>
            <person name="Smith K."/>
            <person name="Stanke M."/>
            <person name="Unnasch T.R."/>
            <person name="Ware J."/>
            <person name="Wei A.D."/>
            <person name="Weil G."/>
            <person name="Williams D.J."/>
            <person name="Zhang Y."/>
            <person name="Williams S.A."/>
            <person name="Fraser-Liggett C."/>
            <person name="Slatko B."/>
            <person name="Blaxter M.L."/>
            <person name="Scott A.L."/>
        </authorList>
    </citation>
    <scope>NUCLEOTIDE SEQUENCE</scope>
    <source>
        <strain evidence="2">FR3</strain>
    </source>
</reference>
<dbReference type="OrthoDB" id="5851666at2759"/>
<protein>
    <submittedName>
        <fullName evidence="2">BMA-GLB-20</fullName>
    </submittedName>
</protein>
<evidence type="ECO:0000313" key="4">
    <source>
        <dbReference type="WormBase" id="Bm5167"/>
    </source>
</evidence>
<dbReference type="RefSeq" id="XP_042931546.1">
    <property type="nucleotide sequence ID" value="XM_043075612.1"/>
</dbReference>
<dbReference type="AlphaFoldDB" id="A0A0K0JHS4"/>
<dbReference type="WormBase" id="Bm5167">
    <property type="protein sequence ID" value="BM48354"/>
    <property type="gene ID" value="WBGene00225428"/>
    <property type="gene designation" value="Bma-glb-20"/>
</dbReference>
<dbReference type="FunCoup" id="A0A0K0JHS4">
    <property type="interactions" value="198"/>
</dbReference>
<dbReference type="SUPFAM" id="SSF46458">
    <property type="entry name" value="Globin-like"/>
    <property type="match status" value="1"/>
</dbReference>
<feature type="region of interest" description="Disordered" evidence="1">
    <location>
        <begin position="115"/>
        <end position="162"/>
    </location>
</feature>
<dbReference type="GeneID" id="6101253"/>
<sequence>MGNHISWNKRKKAIIDTLNNRTGGASRKMPDSSRKMAKCQISVKCGKYIPDEQQMSTTQKLFPERLKSNVSYDKNDKVIKNDKMSTQSVNDKKWKSNSESDTQLFIRPKLVDEMKCDNSNGQRKSTGSGTKRNQSLTRMRSSNLNESRQYFRNNNSDYRGTHPISPQGREIIQACFGNHHNEIGYRICMRVFEKRTDYQRFVYALGREKWLSASAELRDYLNNVVHNVAAVEEMSRHYGERHVPLKKYGFKPDFWVSIADAMAVECVILDMANHQPTETVMAWSQLTSLMFTSIRDGYYAALRFQRQTLKSCKNSEWHQPVDSIRSSKKYATSITEKFTFLKHLHQKFKNLSGLISGEVALKT</sequence>
<dbReference type="GO" id="GO:0019825">
    <property type="term" value="F:oxygen binding"/>
    <property type="evidence" value="ECO:0007669"/>
    <property type="project" value="InterPro"/>
</dbReference>
<dbReference type="InParanoid" id="A0A0K0JHS4"/>
<dbReference type="Gene3D" id="1.10.490.10">
    <property type="entry name" value="Globins"/>
    <property type="match status" value="1"/>
</dbReference>
<proteinExistence type="predicted"/>
<dbReference type="EMBL" id="LN856909">
    <property type="protein sequence ID" value="CTP80982.1"/>
    <property type="molecule type" value="Genomic_DNA"/>
</dbReference>
<organism evidence="2">
    <name type="scientific">Brugia malayi</name>
    <name type="common">Filarial nematode worm</name>
    <dbReference type="NCBI Taxonomy" id="6279"/>
    <lineage>
        <taxon>Eukaryota</taxon>
        <taxon>Metazoa</taxon>
        <taxon>Ecdysozoa</taxon>
        <taxon>Nematoda</taxon>
        <taxon>Chromadorea</taxon>
        <taxon>Rhabditida</taxon>
        <taxon>Spirurina</taxon>
        <taxon>Spiruromorpha</taxon>
        <taxon>Filarioidea</taxon>
        <taxon>Onchocercidae</taxon>
        <taxon>Brugia</taxon>
    </lineage>
</organism>
<reference evidence="3" key="3">
    <citation type="submission" date="2019-04" db="EMBL/GenBank/DDBJ databases">
        <authorList>
            <person name="Howe K."/>
            <person name="Paulini M."/>
            <person name="Williams G."/>
        </authorList>
    </citation>
    <scope>NUCLEOTIDE SEQUENCE [LARGE SCALE GENOMIC DNA]</scope>
    <source>
        <strain evidence="3">FR3</strain>
    </source>
</reference>
<accession>A0A4E9EYC5</accession>
<dbReference type="InterPro" id="IPR044399">
    <property type="entry name" value="Mb-like_M"/>
</dbReference>